<feature type="coiled-coil region" evidence="3">
    <location>
        <begin position="381"/>
        <end position="429"/>
    </location>
</feature>
<dbReference type="Pfam" id="PF24681">
    <property type="entry name" value="Kelch_KLHDC2_KLHL20_DRC7"/>
    <property type="match status" value="2"/>
</dbReference>
<protein>
    <recommendedName>
        <fullName evidence="4">Acyl-CoA-binding domain-containing protein</fullName>
    </recommendedName>
</protein>
<evidence type="ECO:0000259" key="4">
    <source>
        <dbReference type="Pfam" id="PF24922"/>
    </source>
</evidence>
<feature type="coiled-coil region" evidence="3">
    <location>
        <begin position="454"/>
        <end position="481"/>
    </location>
</feature>
<dbReference type="Gene3D" id="1.10.287.1490">
    <property type="match status" value="1"/>
</dbReference>
<dbReference type="InterPro" id="IPR056819">
    <property type="entry name" value="ACBP4-6_C"/>
</dbReference>
<sequence length="497" mass="54407">MAGGDEAVDVANWYSSLAYDQWATLPVAGRRPPGRYKHAAAVVDQKIYISGGSRNGRHLSDVQVFDFTNSTWSSLKLSPEPNAAKSEEDTLLETFPATSGHHMLLWGEKVLILDGQPKHSSYVTVRSLDLETQQFGVVETTGELPVARAGHSTTLFGSKLIMFGGEDIHRKLLNDIYILNLDTMTWDKVQATQRPPSPRYDHAASIHAERYLLVFGGCSHSTCFNDLHVLDLHTMEWSQPETRGDYVTPRAGHSGATINGNWFIVGGGDNKGGATETLVLDMTKLVWSVVTKVHGRDPIASEGISVCSASIQGDRYLVAFGGYNGTYNNEVFVMRPKIKQSVTRKIYQSPAAAAAAASVSAAYSIGSGKTEYPSQEVSSHTDETKEAKRLLESSLAEVREENSMLQGKIDDLNSTYAELSKELASVQGQLVAERSRCFKLEAQIAELQSMLASLPSIEAEVQSLRKEKSALEQDMEHAKTEHREGSRGVWGWLSGAP</sequence>
<dbReference type="EMBL" id="GISG01184527">
    <property type="protein sequence ID" value="MBA4654702.1"/>
    <property type="molecule type" value="Transcribed_RNA"/>
</dbReference>
<dbReference type="PANTHER" id="PTHR46093">
    <property type="entry name" value="ACYL-COA-BINDING DOMAIN-CONTAINING PROTEIN 5"/>
    <property type="match status" value="1"/>
</dbReference>
<feature type="domain" description="Acyl-CoA-binding" evidence="4">
    <location>
        <begin position="379"/>
        <end position="479"/>
    </location>
</feature>
<dbReference type="Gene3D" id="2.120.10.80">
    <property type="entry name" value="Kelch-type beta propeller"/>
    <property type="match status" value="2"/>
</dbReference>
<dbReference type="PANTHER" id="PTHR46093:SF5">
    <property type="entry name" value="OS02G0822800 PROTEIN"/>
    <property type="match status" value="1"/>
</dbReference>
<keyword evidence="2" id="KW-0677">Repeat</keyword>
<evidence type="ECO:0000256" key="3">
    <source>
        <dbReference type="SAM" id="Coils"/>
    </source>
</evidence>
<dbReference type="EMBL" id="GISG01184530">
    <property type="protein sequence ID" value="MBA4654704.1"/>
    <property type="molecule type" value="Transcribed_RNA"/>
</dbReference>
<organism evidence="5">
    <name type="scientific">Opuntia streptacantha</name>
    <name type="common">Prickly pear cactus</name>
    <name type="synonym">Opuntia cardona</name>
    <dbReference type="NCBI Taxonomy" id="393608"/>
    <lineage>
        <taxon>Eukaryota</taxon>
        <taxon>Viridiplantae</taxon>
        <taxon>Streptophyta</taxon>
        <taxon>Embryophyta</taxon>
        <taxon>Tracheophyta</taxon>
        <taxon>Spermatophyta</taxon>
        <taxon>Magnoliopsida</taxon>
        <taxon>eudicotyledons</taxon>
        <taxon>Gunneridae</taxon>
        <taxon>Pentapetalae</taxon>
        <taxon>Caryophyllales</taxon>
        <taxon>Cactineae</taxon>
        <taxon>Cactaceae</taxon>
        <taxon>Opuntioideae</taxon>
        <taxon>Opuntia</taxon>
    </lineage>
</organism>
<dbReference type="SUPFAM" id="SSF50965">
    <property type="entry name" value="Galactose oxidase, central domain"/>
    <property type="match status" value="1"/>
</dbReference>
<dbReference type="Pfam" id="PF24922">
    <property type="entry name" value="ACBP4_C"/>
    <property type="match status" value="1"/>
</dbReference>
<evidence type="ECO:0000256" key="1">
    <source>
        <dbReference type="ARBA" id="ARBA00022441"/>
    </source>
</evidence>
<dbReference type="AlphaFoldDB" id="A0A7C9DYZ0"/>
<keyword evidence="1" id="KW-0880">Kelch repeat</keyword>
<accession>A0A7C9DYZ0</accession>
<reference evidence="5" key="1">
    <citation type="journal article" date="2013" name="J. Plant Res.">
        <title>Effect of fungi and light on seed germination of three Opuntia species from semiarid lands of central Mexico.</title>
        <authorList>
            <person name="Delgado-Sanchez P."/>
            <person name="Jimenez-Bremont J.F."/>
            <person name="Guerrero-Gonzalez Mde L."/>
            <person name="Flores J."/>
        </authorList>
    </citation>
    <scope>NUCLEOTIDE SEQUENCE</scope>
    <source>
        <tissue evidence="5">Cladode</tissue>
    </source>
</reference>
<dbReference type="SUPFAM" id="SSF90257">
    <property type="entry name" value="Myosin rod fragments"/>
    <property type="match status" value="1"/>
</dbReference>
<evidence type="ECO:0000256" key="2">
    <source>
        <dbReference type="ARBA" id="ARBA00022737"/>
    </source>
</evidence>
<dbReference type="InterPro" id="IPR011043">
    <property type="entry name" value="Gal_Oxase/kelch_b-propeller"/>
</dbReference>
<dbReference type="InterPro" id="IPR015915">
    <property type="entry name" value="Kelch-typ_b-propeller"/>
</dbReference>
<proteinExistence type="predicted"/>
<evidence type="ECO:0000313" key="5">
    <source>
        <dbReference type="EMBL" id="MBA4654702.1"/>
    </source>
</evidence>
<name>A0A7C9DYZ0_OPUST</name>
<keyword evidence="3" id="KW-0175">Coiled coil</keyword>
<reference evidence="5" key="2">
    <citation type="submission" date="2020-07" db="EMBL/GenBank/DDBJ databases">
        <authorList>
            <person name="Vera ALvarez R."/>
            <person name="Arias-Moreno D.M."/>
            <person name="Jimenez-Jacinto V."/>
            <person name="Jimenez-Bremont J.F."/>
            <person name="Swaminathan K."/>
            <person name="Moose S.P."/>
            <person name="Guerrero-Gonzalez M.L."/>
            <person name="Marino-Ramirez L."/>
            <person name="Landsman D."/>
            <person name="Rodriguez-Kessler M."/>
            <person name="Delgado-Sanchez P."/>
        </authorList>
    </citation>
    <scope>NUCLEOTIDE SEQUENCE</scope>
    <source>
        <tissue evidence="5">Cladode</tissue>
    </source>
</reference>